<dbReference type="InterPro" id="IPR007159">
    <property type="entry name" value="SpoVT-AbrB_dom"/>
</dbReference>
<dbReference type="AlphaFoldDB" id="A0A4V6ICY0"/>
<accession>A0A4V6ICY0</accession>
<protein>
    <submittedName>
        <fullName evidence="3">Putative regulator PrlF</fullName>
    </submittedName>
</protein>
<keyword evidence="1" id="KW-0238">DNA-binding</keyword>
<dbReference type="Proteomes" id="UP000290439">
    <property type="component" value="Chromosome"/>
</dbReference>
<dbReference type="NCBIfam" id="TIGR01439">
    <property type="entry name" value="lp_hng_hel_AbrB"/>
    <property type="match status" value="1"/>
</dbReference>
<feature type="domain" description="SpoVT-AbrB" evidence="2">
    <location>
        <begin position="2"/>
        <end position="46"/>
    </location>
</feature>
<dbReference type="GO" id="GO:0003677">
    <property type="term" value="F:DNA binding"/>
    <property type="evidence" value="ECO:0007669"/>
    <property type="project" value="UniProtKB-UniRule"/>
</dbReference>
<organism evidence="3 4">
    <name type="scientific">Nocardia cyriacigeorgica</name>
    <dbReference type="NCBI Taxonomy" id="135487"/>
    <lineage>
        <taxon>Bacteria</taxon>
        <taxon>Bacillati</taxon>
        <taxon>Actinomycetota</taxon>
        <taxon>Actinomycetes</taxon>
        <taxon>Mycobacteriales</taxon>
        <taxon>Nocardiaceae</taxon>
        <taxon>Nocardia</taxon>
    </lineage>
</organism>
<dbReference type="Gene3D" id="2.10.260.10">
    <property type="match status" value="1"/>
</dbReference>
<dbReference type="SUPFAM" id="SSF89447">
    <property type="entry name" value="AbrB/MazE/MraZ-like"/>
    <property type="match status" value="1"/>
</dbReference>
<evidence type="ECO:0000256" key="1">
    <source>
        <dbReference type="PROSITE-ProRule" id="PRU01076"/>
    </source>
</evidence>
<proteinExistence type="predicted"/>
<dbReference type="Pfam" id="PF04014">
    <property type="entry name" value="MazE_antitoxin"/>
    <property type="match status" value="1"/>
</dbReference>
<evidence type="ECO:0000259" key="2">
    <source>
        <dbReference type="PROSITE" id="PS51740"/>
    </source>
</evidence>
<evidence type="ECO:0000313" key="3">
    <source>
        <dbReference type="EMBL" id="VFB00984.1"/>
    </source>
</evidence>
<dbReference type="EMBL" id="LR215973">
    <property type="protein sequence ID" value="VFB00984.1"/>
    <property type="molecule type" value="Genomic_DNA"/>
</dbReference>
<sequence>MDALARLTSKGQITVPKAVRDALELQAGDNVHFRVEGEVVVLAKTPDLLDLAGSVPVPPQVEGRSWEEIRDAAWVRQWQDRDS</sequence>
<evidence type="ECO:0000313" key="4">
    <source>
        <dbReference type="Proteomes" id="UP000290439"/>
    </source>
</evidence>
<dbReference type="PROSITE" id="PS51740">
    <property type="entry name" value="SPOVT_ABRB"/>
    <property type="match status" value="1"/>
</dbReference>
<dbReference type="SMART" id="SM00966">
    <property type="entry name" value="SpoVT_AbrB"/>
    <property type="match status" value="1"/>
</dbReference>
<gene>
    <name evidence="3" type="ORF">NCTC10797_04794</name>
</gene>
<name>A0A4V6ICY0_9NOCA</name>
<reference evidence="3 4" key="1">
    <citation type="submission" date="2019-02" db="EMBL/GenBank/DDBJ databases">
        <authorList>
            <consortium name="Pathogen Informatics"/>
        </authorList>
    </citation>
    <scope>NUCLEOTIDE SEQUENCE [LARGE SCALE GENOMIC DNA]</scope>
    <source>
        <strain evidence="3 4">3012STDY6756504</strain>
    </source>
</reference>
<dbReference type="RefSeq" id="WP_130918667.1">
    <property type="nucleotide sequence ID" value="NZ_JADLPI010000016.1"/>
</dbReference>
<dbReference type="InterPro" id="IPR037914">
    <property type="entry name" value="SpoVT-AbrB_sf"/>
</dbReference>